<gene>
    <name evidence="1" type="ORF">GCM10011495_25640</name>
</gene>
<dbReference type="EMBL" id="BMGY01000024">
    <property type="protein sequence ID" value="GGH87228.1"/>
    <property type="molecule type" value="Genomic_DNA"/>
</dbReference>
<evidence type="ECO:0000313" key="1">
    <source>
        <dbReference type="EMBL" id="GGH87228.1"/>
    </source>
</evidence>
<protein>
    <submittedName>
        <fullName evidence="1">Uncharacterized protein</fullName>
    </submittedName>
</protein>
<dbReference type="RefSeq" id="WP_188562477.1">
    <property type="nucleotide sequence ID" value="NZ_BMGY01000024.1"/>
</dbReference>
<comment type="caution">
    <text evidence="1">The sequence shown here is derived from an EMBL/GenBank/DDBJ whole genome shotgun (WGS) entry which is preliminary data.</text>
</comment>
<name>A0ABQ2AAC7_9BACT</name>
<dbReference type="Proteomes" id="UP000637774">
    <property type="component" value="Unassembled WGS sequence"/>
</dbReference>
<sequence length="157" mass="17153">MIQIFPLRVRALARVALLATVLLAAIGLRPDAAWATHIRAGDIQAKADTTLPIANRNPRRVFFKMVLYTDNSSTVDEAKVAIFFGDGSSSCALGIARTTKRNIPGNTDTSVNIYYFEHLYPSTGSFLVSYIGENRNAGVLNMSNSAGQTFYMNCVKN</sequence>
<accession>A0ABQ2AAC7</accession>
<keyword evidence="2" id="KW-1185">Reference proteome</keyword>
<organism evidence="1 2">
    <name type="scientific">Hymenobacter frigidus</name>
    <dbReference type="NCBI Taxonomy" id="1524095"/>
    <lineage>
        <taxon>Bacteria</taxon>
        <taxon>Pseudomonadati</taxon>
        <taxon>Bacteroidota</taxon>
        <taxon>Cytophagia</taxon>
        <taxon>Cytophagales</taxon>
        <taxon>Hymenobacteraceae</taxon>
        <taxon>Hymenobacter</taxon>
    </lineage>
</organism>
<evidence type="ECO:0000313" key="2">
    <source>
        <dbReference type="Proteomes" id="UP000637774"/>
    </source>
</evidence>
<reference evidence="2" key="1">
    <citation type="journal article" date="2019" name="Int. J. Syst. Evol. Microbiol.">
        <title>The Global Catalogue of Microorganisms (GCM) 10K type strain sequencing project: providing services to taxonomists for standard genome sequencing and annotation.</title>
        <authorList>
            <consortium name="The Broad Institute Genomics Platform"/>
            <consortium name="The Broad Institute Genome Sequencing Center for Infectious Disease"/>
            <person name="Wu L."/>
            <person name="Ma J."/>
        </authorList>
    </citation>
    <scope>NUCLEOTIDE SEQUENCE [LARGE SCALE GENOMIC DNA]</scope>
    <source>
        <strain evidence="2">CGMCC 1.14966</strain>
    </source>
</reference>
<proteinExistence type="predicted"/>